<comment type="caution">
    <text evidence="1">The sequence shown here is derived from an EMBL/GenBank/DDBJ whole genome shotgun (WGS) entry which is preliminary data.</text>
</comment>
<name>A0A194AK49_9BACT</name>
<protein>
    <submittedName>
        <fullName evidence="1">Uncharacterized protein</fullName>
    </submittedName>
</protein>
<dbReference type="EMBL" id="BDFE01000016">
    <property type="protein sequence ID" value="GAU09094.1"/>
    <property type="molecule type" value="Genomic_DNA"/>
</dbReference>
<sequence>MSFSLAAIRIAPNPIVAIVFNFSSHKDIYGLQNIHNLLGGWEVINNGTRTGGDALYTAQNQRGTNGQA</sequence>
<proteinExistence type="predicted"/>
<gene>
    <name evidence="1" type="ORF">DPF_1814</name>
</gene>
<organism evidence="1 2">
    <name type="scientific">Desulfoplanes formicivorans</name>
    <dbReference type="NCBI Taxonomy" id="1592317"/>
    <lineage>
        <taxon>Bacteria</taxon>
        <taxon>Pseudomonadati</taxon>
        <taxon>Thermodesulfobacteriota</taxon>
        <taxon>Desulfovibrionia</taxon>
        <taxon>Desulfovibrionales</taxon>
        <taxon>Desulfoplanaceae</taxon>
        <taxon>Desulfoplanes</taxon>
    </lineage>
</organism>
<evidence type="ECO:0000313" key="1">
    <source>
        <dbReference type="EMBL" id="GAU09094.1"/>
    </source>
</evidence>
<evidence type="ECO:0000313" key="2">
    <source>
        <dbReference type="Proteomes" id="UP000095200"/>
    </source>
</evidence>
<accession>A0A194AK49</accession>
<keyword evidence="2" id="KW-1185">Reference proteome</keyword>
<dbReference type="Proteomes" id="UP000095200">
    <property type="component" value="Unassembled WGS sequence"/>
</dbReference>
<dbReference type="STRING" id="1592317.DPF_1814"/>
<reference evidence="2" key="1">
    <citation type="submission" date="2016-06" db="EMBL/GenBank/DDBJ databases">
        <title>Draft genome sequence of Desulfoplanes formicivorans strain Pf12B.</title>
        <authorList>
            <person name="Watanabe M."/>
            <person name="Kojima H."/>
            <person name="Fukui M."/>
        </authorList>
    </citation>
    <scope>NUCLEOTIDE SEQUENCE [LARGE SCALE GENOMIC DNA]</scope>
    <source>
        <strain evidence="2">Pf12B</strain>
    </source>
</reference>
<dbReference type="RefSeq" id="WP_069859269.1">
    <property type="nucleotide sequence ID" value="NZ_BDFE01000016.1"/>
</dbReference>
<dbReference type="AlphaFoldDB" id="A0A194AK49"/>